<evidence type="ECO:0000256" key="1">
    <source>
        <dbReference type="ARBA" id="ARBA00000085"/>
    </source>
</evidence>
<evidence type="ECO:0000259" key="8">
    <source>
        <dbReference type="PROSITE" id="PS50113"/>
    </source>
</evidence>
<sequence>MTPGRDKHAQDELSAELLEQVLETSPINIVVVDPAGTITLVNGRTASSFEDETSMVIGESVFAPKWELTDPNGEPIAPEDHPVSRALNGEETYGMRLAVTLPSGERPVVRTNAAPIYDEAGNVVYAVATLEDITEMNRRQRELAAKNRQLESLASVLSHDLRNPLAIARGYTDLAQETGDLSLLEKVDAAHDRMEELVDSLLLLARRGHAIGPKEPVALVTSAYAAWESVETEGASFDVGTDLETVVADRIRLQQLFENLIRNAVEHGTTSTRTGREELADTVDHGDDEASVTITVRPLTATEGFSVEDDGPGIPELTTPRELAEYIDQSDDTKGLGLKIVHAIADAHGWTTTIGPGTDGGLRFEFDVSEAPDED</sequence>
<dbReference type="SMART" id="SM00387">
    <property type="entry name" value="HATPase_c"/>
    <property type="match status" value="1"/>
</dbReference>
<dbReference type="RefSeq" id="WP_177197651.1">
    <property type="nucleotide sequence ID" value="NZ_FOTC01000003.1"/>
</dbReference>
<evidence type="ECO:0000256" key="3">
    <source>
        <dbReference type="ARBA" id="ARBA00022679"/>
    </source>
</evidence>
<feature type="domain" description="PAS" evidence="7">
    <location>
        <begin position="14"/>
        <end position="90"/>
    </location>
</feature>
<dbReference type="Pfam" id="PF00512">
    <property type="entry name" value="HisKA"/>
    <property type="match status" value="1"/>
</dbReference>
<dbReference type="STRING" id="553466.SAMN04487950_2975"/>
<keyword evidence="10" id="KW-1185">Reference proteome</keyword>
<evidence type="ECO:0000259" key="6">
    <source>
        <dbReference type="PROSITE" id="PS50109"/>
    </source>
</evidence>
<evidence type="ECO:0000259" key="7">
    <source>
        <dbReference type="PROSITE" id="PS50112"/>
    </source>
</evidence>
<dbReference type="PROSITE" id="PS50113">
    <property type="entry name" value="PAC"/>
    <property type="match status" value="1"/>
</dbReference>
<dbReference type="EC" id="2.7.13.3" evidence="2"/>
<evidence type="ECO:0000313" key="10">
    <source>
        <dbReference type="Proteomes" id="UP000199607"/>
    </source>
</evidence>
<dbReference type="PROSITE" id="PS50112">
    <property type="entry name" value="PAS"/>
    <property type="match status" value="1"/>
</dbReference>
<accession>A0A1I4G3K9</accession>
<comment type="catalytic activity">
    <reaction evidence="1">
        <text>ATP + protein L-histidine = ADP + protein N-phospho-L-histidine.</text>
        <dbReference type="EC" id="2.7.13.3"/>
    </reaction>
</comment>
<dbReference type="SUPFAM" id="SSF55785">
    <property type="entry name" value="PYP-like sensor domain (PAS domain)"/>
    <property type="match status" value="1"/>
</dbReference>
<dbReference type="InterPro" id="IPR036890">
    <property type="entry name" value="HATPase_C_sf"/>
</dbReference>
<dbReference type="InterPro" id="IPR050736">
    <property type="entry name" value="Sensor_HK_Regulatory"/>
</dbReference>
<gene>
    <name evidence="9" type="ORF">SAMN04487950_2975</name>
</gene>
<dbReference type="InterPro" id="IPR000700">
    <property type="entry name" value="PAS-assoc_C"/>
</dbReference>
<dbReference type="InterPro" id="IPR035965">
    <property type="entry name" value="PAS-like_dom_sf"/>
</dbReference>
<dbReference type="CDD" id="cd00075">
    <property type="entry name" value="HATPase"/>
    <property type="match status" value="1"/>
</dbReference>
<evidence type="ECO:0000256" key="2">
    <source>
        <dbReference type="ARBA" id="ARBA00012438"/>
    </source>
</evidence>
<dbReference type="SMART" id="SM00388">
    <property type="entry name" value="HisKA"/>
    <property type="match status" value="1"/>
</dbReference>
<dbReference type="PANTHER" id="PTHR43711:SF1">
    <property type="entry name" value="HISTIDINE KINASE 1"/>
    <property type="match status" value="1"/>
</dbReference>
<dbReference type="InterPro" id="IPR003661">
    <property type="entry name" value="HisK_dim/P_dom"/>
</dbReference>
<dbReference type="CDD" id="cd00082">
    <property type="entry name" value="HisKA"/>
    <property type="match status" value="1"/>
</dbReference>
<reference evidence="10" key="1">
    <citation type="submission" date="2016-10" db="EMBL/GenBank/DDBJ databases">
        <authorList>
            <person name="Varghese N."/>
            <person name="Submissions S."/>
        </authorList>
    </citation>
    <scope>NUCLEOTIDE SEQUENCE [LARGE SCALE GENOMIC DNA]</scope>
    <source>
        <strain evidence="10">CGMCC 1.7738</strain>
    </source>
</reference>
<evidence type="ECO:0000313" key="9">
    <source>
        <dbReference type="EMBL" id="SFL23656.1"/>
    </source>
</evidence>
<name>A0A1I4G3K9_9EURY</name>
<evidence type="ECO:0000256" key="5">
    <source>
        <dbReference type="ARBA" id="ARBA00023012"/>
    </source>
</evidence>
<keyword evidence="4" id="KW-0418">Kinase</keyword>
<protein>
    <recommendedName>
        <fullName evidence="2">histidine kinase</fullName>
        <ecNumber evidence="2">2.7.13.3</ecNumber>
    </recommendedName>
</protein>
<keyword evidence="3" id="KW-0808">Transferase</keyword>
<dbReference type="PANTHER" id="PTHR43711">
    <property type="entry name" value="TWO-COMPONENT HISTIDINE KINASE"/>
    <property type="match status" value="1"/>
</dbReference>
<dbReference type="Pfam" id="PF02518">
    <property type="entry name" value="HATPase_c"/>
    <property type="match status" value="1"/>
</dbReference>
<feature type="domain" description="Histidine kinase" evidence="6">
    <location>
        <begin position="156"/>
        <end position="372"/>
    </location>
</feature>
<dbReference type="Gene3D" id="3.30.450.20">
    <property type="entry name" value="PAS domain"/>
    <property type="match status" value="1"/>
</dbReference>
<evidence type="ECO:0000256" key="4">
    <source>
        <dbReference type="ARBA" id="ARBA00022777"/>
    </source>
</evidence>
<dbReference type="Proteomes" id="UP000199607">
    <property type="component" value="Unassembled WGS sequence"/>
</dbReference>
<dbReference type="InterPro" id="IPR013656">
    <property type="entry name" value="PAS_4"/>
</dbReference>
<dbReference type="AlphaFoldDB" id="A0A1I4G3K9"/>
<dbReference type="Gene3D" id="1.10.287.130">
    <property type="match status" value="1"/>
</dbReference>
<dbReference type="NCBIfam" id="TIGR00229">
    <property type="entry name" value="sensory_box"/>
    <property type="match status" value="1"/>
</dbReference>
<dbReference type="EMBL" id="FOTC01000003">
    <property type="protein sequence ID" value="SFL23656.1"/>
    <property type="molecule type" value="Genomic_DNA"/>
</dbReference>
<dbReference type="SUPFAM" id="SSF47384">
    <property type="entry name" value="Homodimeric domain of signal transducing histidine kinase"/>
    <property type="match status" value="1"/>
</dbReference>
<feature type="domain" description="PAC" evidence="8">
    <location>
        <begin position="91"/>
        <end position="145"/>
    </location>
</feature>
<dbReference type="InterPro" id="IPR005467">
    <property type="entry name" value="His_kinase_dom"/>
</dbReference>
<dbReference type="InterPro" id="IPR036097">
    <property type="entry name" value="HisK_dim/P_sf"/>
</dbReference>
<dbReference type="Gene3D" id="3.30.565.10">
    <property type="entry name" value="Histidine kinase-like ATPase, C-terminal domain"/>
    <property type="match status" value="1"/>
</dbReference>
<dbReference type="InterPro" id="IPR000014">
    <property type="entry name" value="PAS"/>
</dbReference>
<dbReference type="PROSITE" id="PS50109">
    <property type="entry name" value="HIS_KIN"/>
    <property type="match status" value="1"/>
</dbReference>
<dbReference type="Pfam" id="PF08448">
    <property type="entry name" value="PAS_4"/>
    <property type="match status" value="1"/>
</dbReference>
<dbReference type="GO" id="GO:0000155">
    <property type="term" value="F:phosphorelay sensor kinase activity"/>
    <property type="evidence" value="ECO:0007669"/>
    <property type="project" value="InterPro"/>
</dbReference>
<dbReference type="InterPro" id="IPR003594">
    <property type="entry name" value="HATPase_dom"/>
</dbReference>
<keyword evidence="5" id="KW-0902">Two-component regulatory system</keyword>
<dbReference type="CDD" id="cd00130">
    <property type="entry name" value="PAS"/>
    <property type="match status" value="1"/>
</dbReference>
<proteinExistence type="predicted"/>
<dbReference type="SUPFAM" id="SSF55874">
    <property type="entry name" value="ATPase domain of HSP90 chaperone/DNA topoisomerase II/histidine kinase"/>
    <property type="match status" value="1"/>
</dbReference>
<organism evidence="9 10">
    <name type="scientific">Halogranum rubrum</name>
    <dbReference type="NCBI Taxonomy" id="553466"/>
    <lineage>
        <taxon>Archaea</taxon>
        <taxon>Methanobacteriati</taxon>
        <taxon>Methanobacteriota</taxon>
        <taxon>Stenosarchaea group</taxon>
        <taxon>Halobacteria</taxon>
        <taxon>Halobacteriales</taxon>
        <taxon>Haloferacaceae</taxon>
    </lineage>
</organism>